<dbReference type="Gene3D" id="1.10.10.10">
    <property type="entry name" value="Winged helix-like DNA-binding domain superfamily/Winged helix DNA-binding domain"/>
    <property type="match status" value="1"/>
</dbReference>
<dbReference type="SUPFAM" id="SSF53850">
    <property type="entry name" value="Periplasmic binding protein-like II"/>
    <property type="match status" value="1"/>
</dbReference>
<accession>A0A1G8MPU2</accession>
<reference evidence="6 7" key="1">
    <citation type="submission" date="2016-10" db="EMBL/GenBank/DDBJ databases">
        <authorList>
            <person name="de Groot N.N."/>
        </authorList>
    </citation>
    <scope>NUCLEOTIDE SEQUENCE [LARGE SCALE GENOMIC DNA]</scope>
    <source>
        <strain evidence="6 7">DSM 44892</strain>
    </source>
</reference>
<evidence type="ECO:0000256" key="4">
    <source>
        <dbReference type="ARBA" id="ARBA00023159"/>
    </source>
</evidence>
<dbReference type="GO" id="GO:0003700">
    <property type="term" value="F:DNA-binding transcription factor activity"/>
    <property type="evidence" value="ECO:0007669"/>
    <property type="project" value="InterPro"/>
</dbReference>
<dbReference type="InterPro" id="IPR005119">
    <property type="entry name" value="LysR_subst-bd"/>
</dbReference>
<dbReference type="InterPro" id="IPR036388">
    <property type="entry name" value="WH-like_DNA-bd_sf"/>
</dbReference>
<dbReference type="AlphaFoldDB" id="A0A1G8MPU2"/>
<comment type="similarity">
    <text evidence="1">Belongs to the LysR transcriptional regulatory family.</text>
</comment>
<dbReference type="InterPro" id="IPR000847">
    <property type="entry name" value="LysR_HTH_N"/>
</dbReference>
<dbReference type="Gene3D" id="3.40.190.10">
    <property type="entry name" value="Periplasmic binding protein-like II"/>
    <property type="match status" value="2"/>
</dbReference>
<keyword evidence="5" id="KW-0804">Transcription</keyword>
<dbReference type="PRINTS" id="PR00039">
    <property type="entry name" value="HTHLYSR"/>
</dbReference>
<evidence type="ECO:0000313" key="7">
    <source>
        <dbReference type="Proteomes" id="UP000183263"/>
    </source>
</evidence>
<dbReference type="PANTHER" id="PTHR30346:SF0">
    <property type="entry name" value="HCA OPERON TRANSCRIPTIONAL ACTIVATOR HCAR"/>
    <property type="match status" value="1"/>
</dbReference>
<protein>
    <submittedName>
        <fullName evidence="6">DNA-binding transcriptional regulator, LysR family</fullName>
    </submittedName>
</protein>
<dbReference type="SUPFAM" id="SSF46785">
    <property type="entry name" value="Winged helix' DNA-binding domain"/>
    <property type="match status" value="1"/>
</dbReference>
<dbReference type="PANTHER" id="PTHR30346">
    <property type="entry name" value="TRANSCRIPTIONAL DUAL REGULATOR HCAR-RELATED"/>
    <property type="match status" value="1"/>
</dbReference>
<name>A0A1G8MPU2_9NOCA</name>
<evidence type="ECO:0000313" key="6">
    <source>
        <dbReference type="EMBL" id="SDI70058.1"/>
    </source>
</evidence>
<dbReference type="Pfam" id="PF00126">
    <property type="entry name" value="HTH_1"/>
    <property type="match status" value="1"/>
</dbReference>
<dbReference type="OrthoDB" id="3176554at2"/>
<dbReference type="RefSeq" id="WP_072738650.1">
    <property type="nucleotide sequence ID" value="NZ_CP048813.1"/>
</dbReference>
<organism evidence="6 7">
    <name type="scientific">Rhodococcus triatomae</name>
    <dbReference type="NCBI Taxonomy" id="300028"/>
    <lineage>
        <taxon>Bacteria</taxon>
        <taxon>Bacillati</taxon>
        <taxon>Actinomycetota</taxon>
        <taxon>Actinomycetes</taxon>
        <taxon>Mycobacteriales</taxon>
        <taxon>Nocardiaceae</taxon>
        <taxon>Rhodococcus</taxon>
    </lineage>
</organism>
<dbReference type="EMBL" id="FNDN01000010">
    <property type="protein sequence ID" value="SDI70058.1"/>
    <property type="molecule type" value="Genomic_DNA"/>
</dbReference>
<keyword evidence="3 6" id="KW-0238">DNA-binding</keyword>
<evidence type="ECO:0000256" key="5">
    <source>
        <dbReference type="ARBA" id="ARBA00023163"/>
    </source>
</evidence>
<dbReference type="FunFam" id="1.10.10.10:FF:000001">
    <property type="entry name" value="LysR family transcriptional regulator"/>
    <property type="match status" value="1"/>
</dbReference>
<gene>
    <name evidence="6" type="ORF">SAMN05444695_11034</name>
</gene>
<evidence type="ECO:0000256" key="2">
    <source>
        <dbReference type="ARBA" id="ARBA00023015"/>
    </source>
</evidence>
<dbReference type="Proteomes" id="UP000183263">
    <property type="component" value="Unassembled WGS sequence"/>
</dbReference>
<evidence type="ECO:0000256" key="1">
    <source>
        <dbReference type="ARBA" id="ARBA00009437"/>
    </source>
</evidence>
<dbReference type="InterPro" id="IPR036390">
    <property type="entry name" value="WH_DNA-bd_sf"/>
</dbReference>
<dbReference type="Pfam" id="PF03466">
    <property type="entry name" value="LysR_substrate"/>
    <property type="match status" value="1"/>
</dbReference>
<keyword evidence="7" id="KW-1185">Reference proteome</keyword>
<sequence>MELRQLHAFLAVAEELHFGRAAERLHLAQSPLSQTIRALERELGARLFERTTRSVRLTAAGEALLTPARIIDAQVDAARRVTRAAGAGETGRVSVGFGGASGYAVLSALTRELAESSPGIELDLRPQMYSGEVVESLARGTLDMGIVGLPVPAGLATRVVRRESLVLAVPDGHALATRAEIVPADLAGERFVAYPSDHGSVVRDATTALCADAGFAPVVAHEAPDPYSLLAMVGAGLGVAVVVQSTVRITLDGVVYVPLMSDAPTLPIALAWDGAHPSPAVRTVVRLLDAVVDG</sequence>
<evidence type="ECO:0000256" key="3">
    <source>
        <dbReference type="ARBA" id="ARBA00023125"/>
    </source>
</evidence>
<dbReference type="GO" id="GO:0003677">
    <property type="term" value="F:DNA binding"/>
    <property type="evidence" value="ECO:0007669"/>
    <property type="project" value="UniProtKB-KW"/>
</dbReference>
<dbReference type="GO" id="GO:0032993">
    <property type="term" value="C:protein-DNA complex"/>
    <property type="evidence" value="ECO:0007669"/>
    <property type="project" value="TreeGrafter"/>
</dbReference>
<dbReference type="CDD" id="cd08414">
    <property type="entry name" value="PBP2_LTTR_aromatics_like"/>
    <property type="match status" value="1"/>
</dbReference>
<keyword evidence="2" id="KW-0805">Transcription regulation</keyword>
<proteinExistence type="inferred from homology"/>
<dbReference type="PROSITE" id="PS50931">
    <property type="entry name" value="HTH_LYSR"/>
    <property type="match status" value="1"/>
</dbReference>
<keyword evidence="4" id="KW-0010">Activator</keyword>